<dbReference type="RefSeq" id="XP_068354443.1">
    <property type="nucleotide sequence ID" value="XM_068508190.1"/>
</dbReference>
<proteinExistence type="predicted"/>
<dbReference type="GeneID" id="94842894"/>
<protein>
    <submittedName>
        <fullName evidence="3">Uncharacterized protein</fullName>
    </submittedName>
</protein>
<keyword evidence="4" id="KW-1185">Reference proteome</keyword>
<sequence>MLQVWRQKYLEKHPELQQSQNEKETIETPKKVPLTPEKAEEIAEQNQTEQNGEENVQERAATLGDNENENADNEDNGENFQISLDSGNTEEEDEKEKRKLQTRLGNETSENDQNVNNSDNEAEVKERGLHPEEGDDQENNEECPKSPSSPRKVTTYSEKSIDTTDIPKPPFWKRVNWCVFFILVITASVVAVATFFSLKRYFRGELFALTLPPYNKDNDVTDEINYNDVLPPEEDPDINVIMKTLSRNVKNIRDRQVEMGEQIDNMHNQLEQKLEQLNKKEQDVQPEAEPAGEPEQHVEAEAEAEAEGNGELPKEPAQELEQQNETVSQ</sequence>
<gene>
    <name evidence="3" type="ORF">TRFO_31896</name>
</gene>
<feature type="compositionally biased region" description="Basic and acidic residues" evidence="1">
    <location>
        <begin position="122"/>
        <end position="132"/>
    </location>
</feature>
<feature type="compositionally biased region" description="Basic and acidic residues" evidence="1">
    <location>
        <begin position="8"/>
        <end position="30"/>
    </location>
</feature>
<feature type="compositionally biased region" description="Polar residues" evidence="1">
    <location>
        <begin position="320"/>
        <end position="329"/>
    </location>
</feature>
<dbReference type="Proteomes" id="UP000179807">
    <property type="component" value="Unassembled WGS sequence"/>
</dbReference>
<reference evidence="3" key="1">
    <citation type="submission" date="2016-10" db="EMBL/GenBank/DDBJ databases">
        <authorList>
            <person name="Benchimol M."/>
            <person name="Almeida L.G."/>
            <person name="Vasconcelos A.T."/>
            <person name="Perreira-Neves A."/>
            <person name="Rosa I.A."/>
            <person name="Tasca T."/>
            <person name="Bogo M.R."/>
            <person name="de Souza W."/>
        </authorList>
    </citation>
    <scope>NUCLEOTIDE SEQUENCE [LARGE SCALE GENOMIC DNA]</scope>
    <source>
        <strain evidence="3">K</strain>
    </source>
</reference>
<evidence type="ECO:0000256" key="2">
    <source>
        <dbReference type="SAM" id="Phobius"/>
    </source>
</evidence>
<dbReference type="VEuPathDB" id="TrichDB:TRFO_31896"/>
<comment type="caution">
    <text evidence="3">The sequence shown here is derived from an EMBL/GenBank/DDBJ whole genome shotgun (WGS) entry which is preliminary data.</text>
</comment>
<feature type="region of interest" description="Disordered" evidence="1">
    <location>
        <begin position="1"/>
        <end position="165"/>
    </location>
</feature>
<feature type="compositionally biased region" description="Polar residues" evidence="1">
    <location>
        <begin position="103"/>
        <end position="119"/>
    </location>
</feature>
<dbReference type="AlphaFoldDB" id="A0A1J4JQI8"/>
<keyword evidence="2" id="KW-1133">Transmembrane helix</keyword>
<dbReference type="EMBL" id="MLAK01000917">
    <property type="protein sequence ID" value="OHT01307.1"/>
    <property type="molecule type" value="Genomic_DNA"/>
</dbReference>
<keyword evidence="2" id="KW-0812">Transmembrane</keyword>
<feature type="transmembrane region" description="Helical" evidence="2">
    <location>
        <begin position="177"/>
        <end position="198"/>
    </location>
</feature>
<feature type="region of interest" description="Disordered" evidence="1">
    <location>
        <begin position="278"/>
        <end position="329"/>
    </location>
</feature>
<evidence type="ECO:0000313" key="4">
    <source>
        <dbReference type="Proteomes" id="UP000179807"/>
    </source>
</evidence>
<feature type="compositionally biased region" description="Polar residues" evidence="1">
    <location>
        <begin position="146"/>
        <end position="158"/>
    </location>
</feature>
<name>A0A1J4JQI8_9EUKA</name>
<feature type="compositionally biased region" description="Acidic residues" evidence="1">
    <location>
        <begin position="66"/>
        <end position="77"/>
    </location>
</feature>
<organism evidence="3 4">
    <name type="scientific">Tritrichomonas foetus</name>
    <dbReference type="NCBI Taxonomy" id="1144522"/>
    <lineage>
        <taxon>Eukaryota</taxon>
        <taxon>Metamonada</taxon>
        <taxon>Parabasalia</taxon>
        <taxon>Tritrichomonadida</taxon>
        <taxon>Tritrichomonadidae</taxon>
        <taxon>Tritrichomonas</taxon>
    </lineage>
</organism>
<evidence type="ECO:0000256" key="1">
    <source>
        <dbReference type="SAM" id="MobiDB-lite"/>
    </source>
</evidence>
<feature type="compositionally biased region" description="Low complexity" evidence="1">
    <location>
        <begin position="44"/>
        <end position="54"/>
    </location>
</feature>
<keyword evidence="2" id="KW-0472">Membrane</keyword>
<evidence type="ECO:0000313" key="3">
    <source>
        <dbReference type="EMBL" id="OHT01307.1"/>
    </source>
</evidence>
<accession>A0A1J4JQI8</accession>